<dbReference type="EMBL" id="UGPN01000002">
    <property type="protein sequence ID" value="STY61195.1"/>
    <property type="molecule type" value="Genomic_DNA"/>
</dbReference>
<protein>
    <submittedName>
        <fullName evidence="1">Glycogen synthase</fullName>
        <ecNumber evidence="1">2.4.1.21</ecNumber>
    </submittedName>
</protein>
<dbReference type="EC" id="2.4.1.21" evidence="1"/>
<proteinExistence type="predicted"/>
<dbReference type="Proteomes" id="UP000254802">
    <property type="component" value="Unassembled WGS sequence"/>
</dbReference>
<keyword evidence="1" id="KW-0808">Transferase</keyword>
<keyword evidence="1" id="KW-0328">Glycosyltransferase</keyword>
<dbReference type="PANTHER" id="PTHR45825">
    <property type="entry name" value="GRANULE-BOUND STARCH SYNTHASE 1, CHLOROPLASTIC/AMYLOPLASTIC"/>
    <property type="match status" value="1"/>
</dbReference>
<dbReference type="GO" id="GO:0005978">
    <property type="term" value="P:glycogen biosynthetic process"/>
    <property type="evidence" value="ECO:0007669"/>
    <property type="project" value="TreeGrafter"/>
</dbReference>
<sequence>MQHKVQIIVLGSGSPDLENALRYFQHKYPNQIGVKIGYDEALSHQIIAGGDLILVPSRFEPCGLTQLYG</sequence>
<evidence type="ECO:0000313" key="1">
    <source>
        <dbReference type="EMBL" id="STY61195.1"/>
    </source>
</evidence>
<dbReference type="PANTHER" id="PTHR45825:SF11">
    <property type="entry name" value="ALPHA AMYLASE DOMAIN-CONTAINING PROTEIN"/>
    <property type="match status" value="1"/>
</dbReference>
<evidence type="ECO:0000313" key="2">
    <source>
        <dbReference type="Proteomes" id="UP000254802"/>
    </source>
</evidence>
<dbReference type="SUPFAM" id="SSF53756">
    <property type="entry name" value="UDP-Glycosyltransferase/glycogen phosphorylase"/>
    <property type="match status" value="1"/>
</dbReference>
<dbReference type="GO" id="GO:0005829">
    <property type="term" value="C:cytosol"/>
    <property type="evidence" value="ECO:0007669"/>
    <property type="project" value="TreeGrafter"/>
</dbReference>
<accession>A0A378N0M8</accession>
<dbReference type="GO" id="GO:0009011">
    <property type="term" value="F:alpha-1,4-glucan glucosyltransferase (ADP-glucose donor) activity"/>
    <property type="evidence" value="ECO:0007669"/>
    <property type="project" value="UniProtKB-EC"/>
</dbReference>
<gene>
    <name evidence="1" type="primary">glgA_3</name>
    <name evidence="1" type="ORF">NCTC10638_02403</name>
</gene>
<name>A0A378N0M8_MANHA</name>
<dbReference type="AlphaFoldDB" id="A0A378N0M8"/>
<reference evidence="1 2" key="1">
    <citation type="submission" date="2018-06" db="EMBL/GenBank/DDBJ databases">
        <authorList>
            <consortium name="Pathogen Informatics"/>
            <person name="Doyle S."/>
        </authorList>
    </citation>
    <scope>NUCLEOTIDE SEQUENCE [LARGE SCALE GENOMIC DNA]</scope>
    <source>
        <strain evidence="1 2">NCTC10638</strain>
    </source>
</reference>
<organism evidence="1 2">
    <name type="scientific">Mannheimia haemolytica</name>
    <name type="common">Pasteurella haemolytica</name>
    <dbReference type="NCBI Taxonomy" id="75985"/>
    <lineage>
        <taxon>Bacteria</taxon>
        <taxon>Pseudomonadati</taxon>
        <taxon>Pseudomonadota</taxon>
        <taxon>Gammaproteobacteria</taxon>
        <taxon>Pasteurellales</taxon>
        <taxon>Pasteurellaceae</taxon>
        <taxon>Mannheimia</taxon>
    </lineage>
</organism>
<dbReference type="Gene3D" id="3.40.50.2000">
    <property type="entry name" value="Glycogen Phosphorylase B"/>
    <property type="match status" value="1"/>
</dbReference>